<dbReference type="Proteomes" id="UP000791440">
    <property type="component" value="Unassembled WGS sequence"/>
</dbReference>
<protein>
    <submittedName>
        <fullName evidence="2">Uncharacterized protein</fullName>
    </submittedName>
</protein>
<accession>A0A921ZDR1</accession>
<comment type="caution">
    <text evidence="2">The sequence shown here is derived from an EMBL/GenBank/DDBJ whole genome shotgun (WGS) entry which is preliminary data.</text>
</comment>
<dbReference type="EMBL" id="JH668497">
    <property type="protein sequence ID" value="KAG6455754.1"/>
    <property type="molecule type" value="Genomic_DNA"/>
</dbReference>
<dbReference type="AlphaFoldDB" id="A0A921ZDR1"/>
<dbReference type="PANTHER" id="PTHR33480:SF1">
    <property type="entry name" value="TYR RECOMBINASE DOMAIN-CONTAINING PROTEIN"/>
    <property type="match status" value="1"/>
</dbReference>
<feature type="compositionally biased region" description="Basic residues" evidence="1">
    <location>
        <begin position="708"/>
        <end position="723"/>
    </location>
</feature>
<feature type="compositionally biased region" description="Low complexity" evidence="1">
    <location>
        <begin position="629"/>
        <end position="648"/>
    </location>
</feature>
<keyword evidence="3" id="KW-1185">Reference proteome</keyword>
<proteinExistence type="predicted"/>
<name>A0A921ZDR1_MANSE</name>
<feature type="region of interest" description="Disordered" evidence="1">
    <location>
        <begin position="708"/>
        <end position="749"/>
    </location>
</feature>
<gene>
    <name evidence="2" type="ORF">O3G_MSEX009375</name>
</gene>
<evidence type="ECO:0000313" key="2">
    <source>
        <dbReference type="EMBL" id="KAG6455753.1"/>
    </source>
</evidence>
<evidence type="ECO:0000313" key="3">
    <source>
        <dbReference type="Proteomes" id="UP000791440"/>
    </source>
</evidence>
<dbReference type="PANTHER" id="PTHR33480">
    <property type="entry name" value="SET DOMAIN-CONTAINING PROTEIN-RELATED"/>
    <property type="match status" value="1"/>
</dbReference>
<dbReference type="EMBL" id="JH668497">
    <property type="protein sequence ID" value="KAG6455752.1"/>
    <property type="molecule type" value="Genomic_DNA"/>
</dbReference>
<evidence type="ECO:0000256" key="1">
    <source>
        <dbReference type="SAM" id="MobiDB-lite"/>
    </source>
</evidence>
<feature type="region of interest" description="Disordered" evidence="1">
    <location>
        <begin position="625"/>
        <end position="673"/>
    </location>
</feature>
<organism evidence="2 3">
    <name type="scientific">Manduca sexta</name>
    <name type="common">Tobacco hawkmoth</name>
    <name type="synonym">Tobacco hornworm</name>
    <dbReference type="NCBI Taxonomy" id="7130"/>
    <lineage>
        <taxon>Eukaryota</taxon>
        <taxon>Metazoa</taxon>
        <taxon>Ecdysozoa</taxon>
        <taxon>Arthropoda</taxon>
        <taxon>Hexapoda</taxon>
        <taxon>Insecta</taxon>
        <taxon>Pterygota</taxon>
        <taxon>Neoptera</taxon>
        <taxon>Endopterygota</taxon>
        <taxon>Lepidoptera</taxon>
        <taxon>Glossata</taxon>
        <taxon>Ditrysia</taxon>
        <taxon>Bombycoidea</taxon>
        <taxon>Sphingidae</taxon>
        <taxon>Sphinginae</taxon>
        <taxon>Sphingini</taxon>
        <taxon>Manduca</taxon>
    </lineage>
</organism>
<reference evidence="2" key="1">
    <citation type="journal article" date="2016" name="Insect Biochem. Mol. Biol.">
        <title>Multifaceted biological insights from a draft genome sequence of the tobacco hornworm moth, Manduca sexta.</title>
        <authorList>
            <person name="Kanost M.R."/>
            <person name="Arrese E.L."/>
            <person name="Cao X."/>
            <person name="Chen Y.R."/>
            <person name="Chellapilla S."/>
            <person name="Goldsmith M.R."/>
            <person name="Grosse-Wilde E."/>
            <person name="Heckel D.G."/>
            <person name="Herndon N."/>
            <person name="Jiang H."/>
            <person name="Papanicolaou A."/>
            <person name="Qu J."/>
            <person name="Soulages J.L."/>
            <person name="Vogel H."/>
            <person name="Walters J."/>
            <person name="Waterhouse R.M."/>
            <person name="Ahn S.J."/>
            <person name="Almeida F.C."/>
            <person name="An C."/>
            <person name="Aqrawi P."/>
            <person name="Bretschneider A."/>
            <person name="Bryant W.B."/>
            <person name="Bucks S."/>
            <person name="Chao H."/>
            <person name="Chevignon G."/>
            <person name="Christen J.M."/>
            <person name="Clarke D.F."/>
            <person name="Dittmer N.T."/>
            <person name="Ferguson L.C.F."/>
            <person name="Garavelou S."/>
            <person name="Gordon K.H.J."/>
            <person name="Gunaratna R.T."/>
            <person name="Han Y."/>
            <person name="Hauser F."/>
            <person name="He Y."/>
            <person name="Heidel-Fischer H."/>
            <person name="Hirsh A."/>
            <person name="Hu Y."/>
            <person name="Jiang H."/>
            <person name="Kalra D."/>
            <person name="Klinner C."/>
            <person name="Konig C."/>
            <person name="Kovar C."/>
            <person name="Kroll A.R."/>
            <person name="Kuwar S.S."/>
            <person name="Lee S.L."/>
            <person name="Lehman R."/>
            <person name="Li K."/>
            <person name="Li Z."/>
            <person name="Liang H."/>
            <person name="Lovelace S."/>
            <person name="Lu Z."/>
            <person name="Mansfield J.H."/>
            <person name="McCulloch K.J."/>
            <person name="Mathew T."/>
            <person name="Morton B."/>
            <person name="Muzny D.M."/>
            <person name="Neunemann D."/>
            <person name="Ongeri F."/>
            <person name="Pauchet Y."/>
            <person name="Pu L.L."/>
            <person name="Pyrousis I."/>
            <person name="Rao X.J."/>
            <person name="Redding A."/>
            <person name="Roesel C."/>
            <person name="Sanchez-Gracia A."/>
            <person name="Schaack S."/>
            <person name="Shukla A."/>
            <person name="Tetreau G."/>
            <person name="Wang Y."/>
            <person name="Xiong G.H."/>
            <person name="Traut W."/>
            <person name="Walsh T.K."/>
            <person name="Worley K.C."/>
            <person name="Wu D."/>
            <person name="Wu W."/>
            <person name="Wu Y.Q."/>
            <person name="Zhang X."/>
            <person name="Zou Z."/>
            <person name="Zucker H."/>
            <person name="Briscoe A.D."/>
            <person name="Burmester T."/>
            <person name="Clem R.J."/>
            <person name="Feyereisen R."/>
            <person name="Grimmelikhuijzen C.J.P."/>
            <person name="Hamodrakas S.J."/>
            <person name="Hansson B.S."/>
            <person name="Huguet E."/>
            <person name="Jermiin L.S."/>
            <person name="Lan Q."/>
            <person name="Lehman H.K."/>
            <person name="Lorenzen M."/>
            <person name="Merzendorfer H."/>
            <person name="Michalopoulos I."/>
            <person name="Morton D.B."/>
            <person name="Muthukrishnan S."/>
            <person name="Oakeshott J.G."/>
            <person name="Palmer W."/>
            <person name="Park Y."/>
            <person name="Passarelli A.L."/>
            <person name="Rozas J."/>
            <person name="Schwartz L.M."/>
            <person name="Smith W."/>
            <person name="Southgate A."/>
            <person name="Vilcinskas A."/>
            <person name="Vogt R."/>
            <person name="Wang P."/>
            <person name="Werren J."/>
            <person name="Yu X.Q."/>
            <person name="Zhou J.J."/>
            <person name="Brown S.J."/>
            <person name="Scherer S.E."/>
            <person name="Richards S."/>
            <person name="Blissard G.W."/>
        </authorList>
    </citation>
    <scope>NUCLEOTIDE SEQUENCE</scope>
</reference>
<dbReference type="EMBL" id="JH668497">
    <property type="protein sequence ID" value="KAG6455753.1"/>
    <property type="molecule type" value="Genomic_DNA"/>
</dbReference>
<reference evidence="2" key="2">
    <citation type="submission" date="2020-12" db="EMBL/GenBank/DDBJ databases">
        <authorList>
            <person name="Kanost M."/>
        </authorList>
    </citation>
    <scope>NUCLEOTIDE SEQUENCE</scope>
</reference>
<sequence length="808" mass="93713">MICQTTSEQEISIRRIKESEETTYDKNSGKSLGKRSWDRRNACFYCQEVVTNFSRHLLRHHANEIEVLKYQNINDADPKIRKQKRQAITDKLRNQGNFIHNSKVSFDRDGESSLLPIKRNNNQGTSSPSSYATCKICLGTFKRTTFFRHFKKCNNNDDANKLPSLKRKSLYNNSITIIPNTTNTSGELRDKILSHLRSDEISLVIKNDSLITAYGARLLKKKKELRSRKQICSKMRDLATLLTMMRKKDSTIENLTDAIEPEKYDTFIDSIKAMCGYDKTTGTVNITSIPARLRPAILGCIDILYTQCIMSTESAAYKESYKKKLDDFKRLIEINWQWEISSNAEKSRKRANMMKENVIPLDDDIATVMRQIQKLEIKYNEKLRRNRDPLNYESLCIVTIAHIIMLDRKRAGDVAQAELTFYINRKNEEVPEKVLETLTLEQRKSIEDLDIFQIPGKRTRAVPILLTKLMRENIDLIIACREDLNIPSSNKYLFARPGTEEPFDGGKCLDKIKKQCNLKRPEMLTSTGMRHHIATMSQVHAKQNDQYTEHLAGFLGHDVAVHAKNYRLPMQVLQKAIVGTQLIEYENTLTERRPNETKTTLHSDLVMDERDNNDKTLKMLPDSELLRGLPVTPNNTNETPESTLSSSTIAETETKIDKVQENINYQRPKTKQTRLIKVKPNIRKSYTKHQINSSSNASDEEILVQKKYRTRQIKNNPKVRKENKKQTSDLSSTESDEGKPVQKRNKINHRKWSEEEIKVVKKYFQTYINKKKNPGKSKCMEVLNKEPALQNRTWMQINTYVNNIYKKK</sequence>